<keyword evidence="3" id="KW-1185">Reference proteome</keyword>
<evidence type="ECO:0000256" key="1">
    <source>
        <dbReference type="SAM" id="MobiDB-lite"/>
    </source>
</evidence>
<protein>
    <submittedName>
        <fullName evidence="2">Uncharacterized protein</fullName>
    </submittedName>
</protein>
<proteinExistence type="predicted"/>
<organism evidence="2 3">
    <name type="scientific">Lentzea cavernae</name>
    <dbReference type="NCBI Taxonomy" id="2020703"/>
    <lineage>
        <taxon>Bacteria</taxon>
        <taxon>Bacillati</taxon>
        <taxon>Actinomycetota</taxon>
        <taxon>Actinomycetes</taxon>
        <taxon>Pseudonocardiales</taxon>
        <taxon>Pseudonocardiaceae</taxon>
        <taxon>Lentzea</taxon>
    </lineage>
</organism>
<reference evidence="3" key="1">
    <citation type="journal article" date="2019" name="Int. J. Syst. Evol. Microbiol.">
        <title>The Global Catalogue of Microorganisms (GCM) 10K type strain sequencing project: providing services to taxonomists for standard genome sequencing and annotation.</title>
        <authorList>
            <consortium name="The Broad Institute Genomics Platform"/>
            <consortium name="The Broad Institute Genome Sequencing Center for Infectious Disease"/>
            <person name="Wu L."/>
            <person name="Ma J."/>
        </authorList>
    </citation>
    <scope>NUCLEOTIDE SEQUENCE [LARGE SCALE GENOMIC DNA]</scope>
    <source>
        <strain evidence="3">CGMCC 4.7367</strain>
    </source>
</reference>
<evidence type="ECO:0000313" key="2">
    <source>
        <dbReference type="EMBL" id="GHH42430.1"/>
    </source>
</evidence>
<evidence type="ECO:0000313" key="3">
    <source>
        <dbReference type="Proteomes" id="UP000605568"/>
    </source>
</evidence>
<name>A0ABQ3MGE8_9PSEU</name>
<accession>A0ABQ3MGE8</accession>
<sequence length="115" mass="12418">MGRWQPAQLRGPLHFLRANLPGLQAQQHRPAVEDAVTTAVRPSDTGGVPPPHKTPPGKTKVSAFRHKTGQQDMRKSTEFGFLARDRAGQFTASFDSILADVGIDVREDPAAPPVG</sequence>
<feature type="region of interest" description="Disordered" evidence="1">
    <location>
        <begin position="40"/>
        <end position="74"/>
    </location>
</feature>
<gene>
    <name evidence="2" type="ORF">GCM10017774_38790</name>
</gene>
<dbReference type="EMBL" id="BNAR01000005">
    <property type="protein sequence ID" value="GHH42430.1"/>
    <property type="molecule type" value="Genomic_DNA"/>
</dbReference>
<dbReference type="Proteomes" id="UP000605568">
    <property type="component" value="Unassembled WGS sequence"/>
</dbReference>
<comment type="caution">
    <text evidence="2">The sequence shown here is derived from an EMBL/GenBank/DDBJ whole genome shotgun (WGS) entry which is preliminary data.</text>
</comment>